<name>A0AAW9QK88_9BURK</name>
<evidence type="ECO:0000256" key="1">
    <source>
        <dbReference type="SAM" id="MobiDB-lite"/>
    </source>
</evidence>
<proteinExistence type="predicted"/>
<gene>
    <name evidence="3" type="ORF">V4F39_25245</name>
</gene>
<dbReference type="Proteomes" id="UP001336250">
    <property type="component" value="Unassembled WGS sequence"/>
</dbReference>
<evidence type="ECO:0000313" key="4">
    <source>
        <dbReference type="Proteomes" id="UP001336250"/>
    </source>
</evidence>
<feature type="compositionally biased region" description="Polar residues" evidence="1">
    <location>
        <begin position="64"/>
        <end position="75"/>
    </location>
</feature>
<keyword evidence="4" id="KW-1185">Reference proteome</keyword>
<comment type="caution">
    <text evidence="3">The sequence shown here is derived from an EMBL/GenBank/DDBJ whole genome shotgun (WGS) entry which is preliminary data.</text>
</comment>
<feature type="region of interest" description="Disordered" evidence="1">
    <location>
        <begin position="30"/>
        <end position="82"/>
    </location>
</feature>
<dbReference type="PROSITE" id="PS51257">
    <property type="entry name" value="PROKAR_LIPOPROTEIN"/>
    <property type="match status" value="1"/>
</dbReference>
<evidence type="ECO:0000256" key="2">
    <source>
        <dbReference type="SAM" id="SignalP"/>
    </source>
</evidence>
<evidence type="ECO:0008006" key="5">
    <source>
        <dbReference type="Google" id="ProtNLM"/>
    </source>
</evidence>
<reference evidence="3 4" key="1">
    <citation type="submission" date="2024-02" db="EMBL/GenBank/DDBJ databases">
        <title>Genome sequence of Aquincola sp. MAHUQ-54.</title>
        <authorList>
            <person name="Huq M.A."/>
        </authorList>
    </citation>
    <scope>NUCLEOTIDE SEQUENCE [LARGE SCALE GENOMIC DNA]</scope>
    <source>
        <strain evidence="3 4">MAHUQ-54</strain>
    </source>
</reference>
<keyword evidence="2" id="KW-0732">Signal</keyword>
<feature type="signal peptide" evidence="2">
    <location>
        <begin position="1"/>
        <end position="21"/>
    </location>
</feature>
<dbReference type="RefSeq" id="WP_332293008.1">
    <property type="nucleotide sequence ID" value="NZ_JAZIBG010000056.1"/>
</dbReference>
<protein>
    <recommendedName>
        <fullName evidence="5">Lipoprotein</fullName>
    </recommendedName>
</protein>
<evidence type="ECO:0000313" key="3">
    <source>
        <dbReference type="EMBL" id="MEF7617242.1"/>
    </source>
</evidence>
<dbReference type="AlphaFoldDB" id="A0AAW9QK88"/>
<dbReference type="EMBL" id="JAZIBG010000056">
    <property type="protein sequence ID" value="MEF7617242.1"/>
    <property type="molecule type" value="Genomic_DNA"/>
</dbReference>
<sequence length="82" mass="9028">MRARTHRWASPALLALCAALAACTEQPQVAGTHRAHEQAWQGSRQPGFNASGWKASDQAAWEQQIRSRTQGQNEYSRAVGQP</sequence>
<accession>A0AAW9QK88</accession>
<feature type="chain" id="PRO_5043398744" description="Lipoprotein" evidence="2">
    <location>
        <begin position="22"/>
        <end position="82"/>
    </location>
</feature>
<organism evidence="3 4">
    <name type="scientific">Aquincola agrisoli</name>
    <dbReference type="NCBI Taxonomy" id="3119538"/>
    <lineage>
        <taxon>Bacteria</taxon>
        <taxon>Pseudomonadati</taxon>
        <taxon>Pseudomonadota</taxon>
        <taxon>Betaproteobacteria</taxon>
        <taxon>Burkholderiales</taxon>
        <taxon>Sphaerotilaceae</taxon>
        <taxon>Aquincola</taxon>
    </lineage>
</organism>